<dbReference type="Proteomes" id="UP000859547">
    <property type="component" value="Unassembled WGS sequence"/>
</dbReference>
<dbReference type="AlphaFoldDB" id="A0A8H9QZ93"/>
<evidence type="ECO:0000256" key="7">
    <source>
        <dbReference type="SAM" id="Phobius"/>
    </source>
</evidence>
<reference evidence="9" key="2">
    <citation type="submission" date="2020-07" db="EMBL/GenBank/DDBJ databases">
        <authorList>
            <consortium name="NCBI Pathogen Detection Project"/>
        </authorList>
    </citation>
    <scope>NUCLEOTIDE SEQUENCE</scope>
    <source>
        <strain evidence="9">C8</strain>
    </source>
</reference>
<reference evidence="9" key="1">
    <citation type="journal article" date="2018" name="Genome Biol.">
        <title>SKESA: strategic k-mer extension for scrupulous assemblies.</title>
        <authorList>
            <person name="Souvorov A."/>
            <person name="Agarwala R."/>
            <person name="Lipman D.J."/>
        </authorList>
    </citation>
    <scope>NUCLEOTIDE SEQUENCE</scope>
    <source>
        <strain evidence="9">C8</strain>
    </source>
</reference>
<evidence type="ECO:0000259" key="8">
    <source>
        <dbReference type="Pfam" id="PF02308"/>
    </source>
</evidence>
<keyword evidence="4 7" id="KW-0812">Transmembrane</keyword>
<evidence type="ECO:0000256" key="6">
    <source>
        <dbReference type="ARBA" id="ARBA00023136"/>
    </source>
</evidence>
<comment type="caution">
    <text evidence="9">The sequence shown here is derived from an EMBL/GenBank/DDBJ whole genome shotgun (WGS) entry which is preliminary data.</text>
</comment>
<dbReference type="PRINTS" id="PR01837">
    <property type="entry name" value="MGTCSAPBPROT"/>
</dbReference>
<proteinExistence type="inferred from homology"/>
<feature type="transmembrane region" description="Helical" evidence="7">
    <location>
        <begin position="35"/>
        <end position="58"/>
    </location>
</feature>
<comment type="similarity">
    <text evidence="2">Belongs to the MgtC/SapB family.</text>
</comment>
<dbReference type="GO" id="GO:0005886">
    <property type="term" value="C:plasma membrane"/>
    <property type="evidence" value="ECO:0007669"/>
    <property type="project" value="UniProtKB-SubCell"/>
</dbReference>
<dbReference type="RefSeq" id="WP_415319136.1">
    <property type="nucleotide sequence ID" value="NZ_JBCANJ010000004.1"/>
</dbReference>
<protein>
    <submittedName>
        <fullName evidence="9">MgtC/SapB family protein</fullName>
    </submittedName>
</protein>
<feature type="domain" description="MgtC/SapB/SrpB/YhiD N-terminal" evidence="8">
    <location>
        <begin position="10"/>
        <end position="147"/>
    </location>
</feature>
<dbReference type="EMBL" id="DACTCB010000005">
    <property type="protein sequence ID" value="HAT4307598.1"/>
    <property type="molecule type" value="Genomic_DNA"/>
</dbReference>
<feature type="transmembrane region" description="Helical" evidence="7">
    <location>
        <begin position="6"/>
        <end position="23"/>
    </location>
</feature>
<evidence type="ECO:0000256" key="2">
    <source>
        <dbReference type="ARBA" id="ARBA00009298"/>
    </source>
</evidence>
<dbReference type="InterPro" id="IPR003416">
    <property type="entry name" value="MgtC/SapB/SrpB/YhiD_fam"/>
</dbReference>
<evidence type="ECO:0000256" key="5">
    <source>
        <dbReference type="ARBA" id="ARBA00022989"/>
    </source>
</evidence>
<dbReference type="PANTHER" id="PTHR33778:SF1">
    <property type="entry name" value="MAGNESIUM TRANSPORTER YHID-RELATED"/>
    <property type="match status" value="1"/>
</dbReference>
<keyword evidence="6 7" id="KW-0472">Membrane</keyword>
<keyword evidence="5 7" id="KW-1133">Transmembrane helix</keyword>
<evidence type="ECO:0000256" key="1">
    <source>
        <dbReference type="ARBA" id="ARBA00004651"/>
    </source>
</evidence>
<gene>
    <name evidence="9" type="ORF">I9080_001383</name>
</gene>
<evidence type="ECO:0000256" key="3">
    <source>
        <dbReference type="ARBA" id="ARBA00022475"/>
    </source>
</evidence>
<sequence>MNITQVIIRILLSIIIGGLIGYNREYKNRPAGFRTHVLVCLGATIAALIQVQVGYFVLGEIAKNQALSSILHVDVGRVICQVISGVGFLGAGAIIQTKGTVKGLTTAASMWAVAGVGIAIGMGFYVISVLSGVSILIVLISLKKFEDKFIINTNNLSIEIRCKDLKALNEINDFFEEYQIKISNIESISEEVYQYKIESPQFVTINEIISGLIANKNISRVKEINYS</sequence>
<dbReference type="InterPro" id="IPR049177">
    <property type="entry name" value="MgtC_SapB_SrpB_YhiD_N"/>
</dbReference>
<accession>A0A8H9QZ93</accession>
<evidence type="ECO:0000256" key="4">
    <source>
        <dbReference type="ARBA" id="ARBA00022692"/>
    </source>
</evidence>
<dbReference type="Pfam" id="PF02308">
    <property type="entry name" value="MgtC"/>
    <property type="match status" value="1"/>
</dbReference>
<evidence type="ECO:0000313" key="9">
    <source>
        <dbReference type="EMBL" id="HAT4307598.1"/>
    </source>
</evidence>
<name>A0A8H9QZ93_CLOPF</name>
<organism evidence="9">
    <name type="scientific">Clostridium perfringens</name>
    <dbReference type="NCBI Taxonomy" id="1502"/>
    <lineage>
        <taxon>Bacteria</taxon>
        <taxon>Bacillati</taxon>
        <taxon>Bacillota</taxon>
        <taxon>Clostridia</taxon>
        <taxon>Eubacteriales</taxon>
        <taxon>Clostridiaceae</taxon>
        <taxon>Clostridium</taxon>
    </lineage>
</organism>
<keyword evidence="3" id="KW-1003">Cell membrane</keyword>
<comment type="subcellular location">
    <subcellularLocation>
        <location evidence="1">Cell membrane</location>
        <topology evidence="1">Multi-pass membrane protein</topology>
    </subcellularLocation>
</comment>
<dbReference type="PANTHER" id="PTHR33778">
    <property type="entry name" value="PROTEIN MGTC"/>
    <property type="match status" value="1"/>
</dbReference>
<feature type="transmembrane region" description="Helical" evidence="7">
    <location>
        <begin position="111"/>
        <end position="140"/>
    </location>
</feature>